<protein>
    <submittedName>
        <fullName evidence="7">RDD family protein</fullName>
    </submittedName>
</protein>
<dbReference type="AlphaFoldDB" id="A0A1I4WLX2"/>
<feature type="transmembrane region" description="Helical" evidence="5">
    <location>
        <begin position="69"/>
        <end position="91"/>
    </location>
</feature>
<dbReference type="RefSeq" id="WP_101288264.1">
    <property type="nucleotide sequence ID" value="NZ_FOUQ01000018.1"/>
</dbReference>
<evidence type="ECO:0000313" key="7">
    <source>
        <dbReference type="EMBL" id="PKR91002.1"/>
    </source>
</evidence>
<accession>A0A1I4WLX2</accession>
<sequence>MSNRTYDAADYIIDEGRPNPSAVSGIRTRRVIAFLIDAVIIALLTFAVGVVVFFLGIVTLGLGWLLYPILWPAVALVYCAFSLGGPYSATVGMRSQGIEARFMDGSRLNPGVAGIHAVLFYFSVSILTPLVLLVSLFTENKRLLHDIVLGIVFVNRY</sequence>
<keyword evidence="2 5" id="KW-0812">Transmembrane</keyword>
<keyword evidence="3 5" id="KW-1133">Transmembrane helix</keyword>
<reference evidence="7 8" key="1">
    <citation type="submission" date="2017-12" db="EMBL/GenBank/DDBJ databases">
        <title>Anaerobic carbon monoxide metabolism by Pleomorphomonas carboxyditropha sp. nov., a new mesophilic hydrogenogenic carboxidotroph.</title>
        <authorList>
            <person name="Esquivel-Elizondo S."/>
            <person name="Krajmalnik-Brown R."/>
        </authorList>
    </citation>
    <scope>NUCLEOTIDE SEQUENCE [LARGE SCALE GENOMIC DNA]</scope>
    <source>
        <strain evidence="7 8">R5-392</strain>
    </source>
</reference>
<evidence type="ECO:0000256" key="1">
    <source>
        <dbReference type="ARBA" id="ARBA00004141"/>
    </source>
</evidence>
<gene>
    <name evidence="7" type="ORF">CXZ10_06575</name>
</gene>
<keyword evidence="4 5" id="KW-0472">Membrane</keyword>
<evidence type="ECO:0000256" key="2">
    <source>
        <dbReference type="ARBA" id="ARBA00022692"/>
    </source>
</evidence>
<feature type="transmembrane region" description="Helical" evidence="5">
    <location>
        <begin position="31"/>
        <end position="57"/>
    </location>
</feature>
<comment type="subcellular location">
    <subcellularLocation>
        <location evidence="1">Membrane</location>
        <topology evidence="1">Multi-pass membrane protein</topology>
    </subcellularLocation>
</comment>
<feature type="domain" description="RDD" evidence="6">
    <location>
        <begin position="28"/>
        <end position="149"/>
    </location>
</feature>
<evidence type="ECO:0000256" key="4">
    <source>
        <dbReference type="ARBA" id="ARBA00023136"/>
    </source>
</evidence>
<evidence type="ECO:0000256" key="3">
    <source>
        <dbReference type="ARBA" id="ARBA00022989"/>
    </source>
</evidence>
<organism evidence="7 8">
    <name type="scientific">Pleomorphomonas diazotrophica</name>
    <dbReference type="NCBI Taxonomy" id="1166257"/>
    <lineage>
        <taxon>Bacteria</taxon>
        <taxon>Pseudomonadati</taxon>
        <taxon>Pseudomonadota</taxon>
        <taxon>Alphaproteobacteria</taxon>
        <taxon>Hyphomicrobiales</taxon>
        <taxon>Pleomorphomonadaceae</taxon>
        <taxon>Pleomorphomonas</taxon>
    </lineage>
</organism>
<name>A0A1I4WLX2_9HYPH</name>
<dbReference type="GO" id="GO:0016020">
    <property type="term" value="C:membrane"/>
    <property type="evidence" value="ECO:0007669"/>
    <property type="project" value="UniProtKB-SubCell"/>
</dbReference>
<proteinExistence type="predicted"/>
<dbReference type="Proteomes" id="UP000233491">
    <property type="component" value="Unassembled WGS sequence"/>
</dbReference>
<evidence type="ECO:0000256" key="5">
    <source>
        <dbReference type="SAM" id="Phobius"/>
    </source>
</evidence>
<evidence type="ECO:0000259" key="6">
    <source>
        <dbReference type="Pfam" id="PF06271"/>
    </source>
</evidence>
<dbReference type="EMBL" id="PJNW01000002">
    <property type="protein sequence ID" value="PKR91002.1"/>
    <property type="molecule type" value="Genomic_DNA"/>
</dbReference>
<dbReference type="InterPro" id="IPR010432">
    <property type="entry name" value="RDD"/>
</dbReference>
<keyword evidence="8" id="KW-1185">Reference proteome</keyword>
<dbReference type="Pfam" id="PF06271">
    <property type="entry name" value="RDD"/>
    <property type="match status" value="1"/>
</dbReference>
<feature type="transmembrane region" description="Helical" evidence="5">
    <location>
        <begin position="112"/>
        <end position="137"/>
    </location>
</feature>
<dbReference type="OrthoDB" id="7270324at2"/>
<evidence type="ECO:0000313" key="8">
    <source>
        <dbReference type="Proteomes" id="UP000233491"/>
    </source>
</evidence>
<comment type="caution">
    <text evidence="7">The sequence shown here is derived from an EMBL/GenBank/DDBJ whole genome shotgun (WGS) entry which is preliminary data.</text>
</comment>